<feature type="domain" description="Immunoglobulin" evidence="5">
    <location>
        <begin position="60"/>
        <end position="139"/>
    </location>
</feature>
<name>A0A8S3TUK7_MYTED</name>
<dbReference type="SMART" id="SM00409">
    <property type="entry name" value="IG"/>
    <property type="match status" value="2"/>
</dbReference>
<keyword evidence="3" id="KW-0597">Phosphoprotein</keyword>
<dbReference type="Proteomes" id="UP000683360">
    <property type="component" value="Unassembled WGS sequence"/>
</dbReference>
<keyword evidence="2" id="KW-0963">Cytoplasm</keyword>
<organism evidence="6 7">
    <name type="scientific">Mytilus edulis</name>
    <name type="common">Blue mussel</name>
    <dbReference type="NCBI Taxonomy" id="6550"/>
    <lineage>
        <taxon>Eukaryota</taxon>
        <taxon>Metazoa</taxon>
        <taxon>Spiralia</taxon>
        <taxon>Lophotrochozoa</taxon>
        <taxon>Mollusca</taxon>
        <taxon>Bivalvia</taxon>
        <taxon>Autobranchia</taxon>
        <taxon>Pteriomorphia</taxon>
        <taxon>Mytilida</taxon>
        <taxon>Mytiloidea</taxon>
        <taxon>Mytilidae</taxon>
        <taxon>Mytilinae</taxon>
        <taxon>Mytilus</taxon>
    </lineage>
</organism>
<dbReference type="GO" id="GO:0005737">
    <property type="term" value="C:cytoplasm"/>
    <property type="evidence" value="ECO:0007669"/>
    <property type="project" value="UniProtKB-SubCell"/>
</dbReference>
<evidence type="ECO:0000256" key="2">
    <source>
        <dbReference type="ARBA" id="ARBA00022490"/>
    </source>
</evidence>
<protein>
    <submittedName>
        <fullName evidence="6">TTN</fullName>
        <ecNumber evidence="6">2.7.11.1</ecNumber>
    </submittedName>
</protein>
<evidence type="ECO:0000259" key="5">
    <source>
        <dbReference type="SMART" id="SM00409"/>
    </source>
</evidence>
<feature type="domain" description="Immunoglobulin" evidence="5">
    <location>
        <begin position="146"/>
        <end position="225"/>
    </location>
</feature>
<evidence type="ECO:0000256" key="4">
    <source>
        <dbReference type="ARBA" id="ARBA00023157"/>
    </source>
</evidence>
<dbReference type="PANTHER" id="PTHR35971:SF5">
    <property type="entry name" value="OBSCURIN LIKE CYTOSKELETAL ADAPTOR 1"/>
    <property type="match status" value="1"/>
</dbReference>
<dbReference type="EMBL" id="CAJPWZ010002286">
    <property type="protein sequence ID" value="CAG2234999.1"/>
    <property type="molecule type" value="Genomic_DNA"/>
</dbReference>
<keyword evidence="4" id="KW-1015">Disulfide bond</keyword>
<dbReference type="InterPro" id="IPR052385">
    <property type="entry name" value="Obscurin/Obscurin-like_Reg"/>
</dbReference>
<dbReference type="EC" id="2.7.11.1" evidence="6"/>
<evidence type="ECO:0000256" key="3">
    <source>
        <dbReference type="ARBA" id="ARBA00022553"/>
    </source>
</evidence>
<dbReference type="AlphaFoldDB" id="A0A8S3TUK7"/>
<dbReference type="PANTHER" id="PTHR35971">
    <property type="entry name" value="SI:DKEY-31G6.6"/>
    <property type="match status" value="1"/>
</dbReference>
<dbReference type="Pfam" id="PF07679">
    <property type="entry name" value="I-set"/>
    <property type="match status" value="2"/>
</dbReference>
<sequence length="683" mass="79424">MKDDMEIEQSENLSIYSDGKDHFLIVQQAKLSDSGQYFMIAGNVEKQQIVAIKAMFTSALDPIKCIEGEKLQLKCSVYLEDVSVEWFKGYVRINENENILIESDRIHHCMTNQPAKLSDDGQYNIVAGNVRKQVTVNVQAMFTSELNPIKCIEGEKLQLKCSVYLEDVIVEWFKGDVRIIEHEKISIECDGVHHCMTILPAKLSDDGQYDIVAGNVRKQVRVNVQGRTKLEEANQERESSQKKALCNWKLLKGVLASVKIEDVSKQIGGKDLWDSIKYNSQRSQMDSILTVAIKKSKQLLDYDAFAAKLFLFNTNFRFLTPNNKLIPVDKLMKKQLLPANTELIENELYPKDYIDSFLEWFMISLIEHEKLRYMENVREKMANFFLKTIQLPHHIKKGSMHRLIDMFRRDDNKVLNRISELMESALSNGFSKFTGDNTLKEIMETRNFCRHSLICKWTYLKENFNPLGIIVNLYRCGLVDEDRKEIIEEKSRREMVDLTLRNIVRRIDGEIMLSKLKDILNGVNLSLTGEQQDIAEQNRFEEENDCDVENVKRRLQILENDLEQEFDPNYSDTFLEHNVFDIDDHENIWESGSDERGKRFYEKISDIDYIKKGSIKCLAYCLENSENRSTIRNILAELLTSEKEPEQDINMICIPSLLMAYGDDQDIDERTYLDERMLKTCSP</sequence>
<dbReference type="GO" id="GO:0004674">
    <property type="term" value="F:protein serine/threonine kinase activity"/>
    <property type="evidence" value="ECO:0007669"/>
    <property type="project" value="UniProtKB-EC"/>
</dbReference>
<dbReference type="InterPro" id="IPR013098">
    <property type="entry name" value="Ig_I-set"/>
</dbReference>
<accession>A0A8S3TUK7</accession>
<dbReference type="Gene3D" id="2.60.40.10">
    <property type="entry name" value="Immunoglobulins"/>
    <property type="match status" value="3"/>
</dbReference>
<dbReference type="InterPro" id="IPR003599">
    <property type="entry name" value="Ig_sub"/>
</dbReference>
<dbReference type="SUPFAM" id="SSF48726">
    <property type="entry name" value="Immunoglobulin"/>
    <property type="match status" value="3"/>
</dbReference>
<dbReference type="InterPro" id="IPR013783">
    <property type="entry name" value="Ig-like_fold"/>
</dbReference>
<evidence type="ECO:0000256" key="1">
    <source>
        <dbReference type="ARBA" id="ARBA00004496"/>
    </source>
</evidence>
<dbReference type="InterPro" id="IPR036179">
    <property type="entry name" value="Ig-like_dom_sf"/>
</dbReference>
<keyword evidence="6" id="KW-0808">Transferase</keyword>
<reference evidence="6" key="1">
    <citation type="submission" date="2021-03" db="EMBL/GenBank/DDBJ databases">
        <authorList>
            <person name="Bekaert M."/>
        </authorList>
    </citation>
    <scope>NUCLEOTIDE SEQUENCE</scope>
</reference>
<comment type="subcellular location">
    <subcellularLocation>
        <location evidence="1">Cytoplasm</location>
    </subcellularLocation>
</comment>
<gene>
    <name evidence="6" type="ORF">MEDL_47588</name>
</gene>
<dbReference type="OrthoDB" id="6115582at2759"/>
<evidence type="ECO:0000313" key="6">
    <source>
        <dbReference type="EMBL" id="CAG2234999.1"/>
    </source>
</evidence>
<evidence type="ECO:0000313" key="7">
    <source>
        <dbReference type="Proteomes" id="UP000683360"/>
    </source>
</evidence>
<comment type="caution">
    <text evidence="6">The sequence shown here is derived from an EMBL/GenBank/DDBJ whole genome shotgun (WGS) entry which is preliminary data.</text>
</comment>
<proteinExistence type="predicted"/>
<keyword evidence="7" id="KW-1185">Reference proteome</keyword>